<sequence>MGYFTCNLGHSESWGKGQPDLLTKCYTKGVFNGNYGPINPTVNTSYTFLAALVEELKGVFPDKYFHLGGDEVPFGCWQSNPDITRFMNVTGMGKDYAKLEGYYMQRLLDIVAEKTERYIVWQEVLDSGVKVKPDTVVEVWKDGQEAELAKVTKLGFRAILSSCWFSATSPTAATGRRTTCATHRSLMEPASRRNL</sequence>
<dbReference type="InterPro" id="IPR015883">
    <property type="entry name" value="Glyco_hydro_20_cat"/>
</dbReference>
<evidence type="ECO:0000259" key="6">
    <source>
        <dbReference type="Pfam" id="PF00728"/>
    </source>
</evidence>
<dbReference type="PANTHER" id="PTHR22600:SF21">
    <property type="entry name" value="BETA-HEXOSAMINIDASE A"/>
    <property type="match status" value="1"/>
</dbReference>
<dbReference type="SUPFAM" id="SSF51445">
    <property type="entry name" value="(Trans)glycosidases"/>
    <property type="match status" value="1"/>
</dbReference>
<dbReference type="GO" id="GO:0016020">
    <property type="term" value="C:membrane"/>
    <property type="evidence" value="ECO:0007669"/>
    <property type="project" value="TreeGrafter"/>
</dbReference>
<comment type="catalytic activity">
    <reaction evidence="1">
        <text>Hydrolysis of terminal non-reducing N-acetyl-D-hexosamine residues in N-acetyl-beta-D-hexosaminides.</text>
        <dbReference type="EC" id="3.2.1.52"/>
    </reaction>
</comment>
<feature type="active site" description="Proton donor" evidence="5">
    <location>
        <position position="71"/>
    </location>
</feature>
<dbReference type="GO" id="GO:0030203">
    <property type="term" value="P:glycosaminoglycan metabolic process"/>
    <property type="evidence" value="ECO:0007669"/>
    <property type="project" value="TreeGrafter"/>
</dbReference>
<feature type="domain" description="Glycoside hydrolase family 20 catalytic" evidence="6">
    <location>
        <begin position="9"/>
        <end position="162"/>
    </location>
</feature>
<evidence type="ECO:0000256" key="1">
    <source>
        <dbReference type="ARBA" id="ARBA00001231"/>
    </source>
</evidence>
<dbReference type="GO" id="GO:0005764">
    <property type="term" value="C:lysosome"/>
    <property type="evidence" value="ECO:0007669"/>
    <property type="project" value="TreeGrafter"/>
</dbReference>
<reference evidence="7" key="1">
    <citation type="journal article" date="2023" name="Mol. Biol. Evol.">
        <title>Third-Generation Sequencing Reveals the Adaptive Role of the Epigenome in Three Deep-Sea Polychaetes.</title>
        <authorList>
            <person name="Perez M."/>
            <person name="Aroh O."/>
            <person name="Sun Y."/>
            <person name="Lan Y."/>
            <person name="Juniper S.K."/>
            <person name="Young C.R."/>
            <person name="Angers B."/>
            <person name="Qian P.Y."/>
        </authorList>
    </citation>
    <scope>NUCLEOTIDE SEQUENCE</scope>
    <source>
        <strain evidence="7">R07B-5</strain>
    </source>
</reference>
<evidence type="ECO:0000313" key="8">
    <source>
        <dbReference type="Proteomes" id="UP001209878"/>
    </source>
</evidence>
<comment type="caution">
    <text evidence="7">The sequence shown here is derived from an EMBL/GenBank/DDBJ whole genome shotgun (WGS) entry which is preliminary data.</text>
</comment>
<dbReference type="PRINTS" id="PR00738">
    <property type="entry name" value="GLHYDRLASE20"/>
</dbReference>
<dbReference type="EC" id="3.2.1.52" evidence="3"/>
<evidence type="ECO:0000256" key="5">
    <source>
        <dbReference type="PIRSR" id="PIRSR625705-1"/>
    </source>
</evidence>
<dbReference type="PANTHER" id="PTHR22600">
    <property type="entry name" value="BETA-HEXOSAMINIDASE"/>
    <property type="match status" value="1"/>
</dbReference>
<accession>A0AAD9NKI0</accession>
<gene>
    <name evidence="7" type="ORF">NP493_1045g00030</name>
</gene>
<evidence type="ECO:0000256" key="3">
    <source>
        <dbReference type="ARBA" id="ARBA00012663"/>
    </source>
</evidence>
<dbReference type="Proteomes" id="UP001209878">
    <property type="component" value="Unassembled WGS sequence"/>
</dbReference>
<keyword evidence="4" id="KW-0378">Hydrolase</keyword>
<dbReference type="EMBL" id="JAODUO010001044">
    <property type="protein sequence ID" value="KAK2171641.1"/>
    <property type="molecule type" value="Genomic_DNA"/>
</dbReference>
<evidence type="ECO:0000256" key="2">
    <source>
        <dbReference type="ARBA" id="ARBA00006285"/>
    </source>
</evidence>
<dbReference type="Gene3D" id="3.20.20.80">
    <property type="entry name" value="Glycosidases"/>
    <property type="match status" value="1"/>
</dbReference>
<dbReference type="GO" id="GO:0005975">
    <property type="term" value="P:carbohydrate metabolic process"/>
    <property type="evidence" value="ECO:0007669"/>
    <property type="project" value="InterPro"/>
</dbReference>
<dbReference type="InterPro" id="IPR025705">
    <property type="entry name" value="Beta_hexosaminidase_sua/sub"/>
</dbReference>
<dbReference type="GO" id="GO:0004563">
    <property type="term" value="F:beta-N-acetylhexosaminidase activity"/>
    <property type="evidence" value="ECO:0007669"/>
    <property type="project" value="UniProtKB-EC"/>
</dbReference>
<name>A0AAD9NKI0_RIDPI</name>
<dbReference type="Pfam" id="PF00728">
    <property type="entry name" value="Glyco_hydro_20"/>
    <property type="match status" value="1"/>
</dbReference>
<evidence type="ECO:0000256" key="4">
    <source>
        <dbReference type="ARBA" id="ARBA00022801"/>
    </source>
</evidence>
<dbReference type="InterPro" id="IPR017853">
    <property type="entry name" value="GH"/>
</dbReference>
<protein>
    <recommendedName>
        <fullName evidence="3">beta-N-acetylhexosaminidase</fullName>
        <ecNumber evidence="3">3.2.1.52</ecNumber>
    </recommendedName>
</protein>
<proteinExistence type="inferred from homology"/>
<keyword evidence="8" id="KW-1185">Reference proteome</keyword>
<dbReference type="AlphaFoldDB" id="A0AAD9NKI0"/>
<organism evidence="7 8">
    <name type="scientific">Ridgeia piscesae</name>
    <name type="common">Tubeworm</name>
    <dbReference type="NCBI Taxonomy" id="27915"/>
    <lineage>
        <taxon>Eukaryota</taxon>
        <taxon>Metazoa</taxon>
        <taxon>Spiralia</taxon>
        <taxon>Lophotrochozoa</taxon>
        <taxon>Annelida</taxon>
        <taxon>Polychaeta</taxon>
        <taxon>Sedentaria</taxon>
        <taxon>Canalipalpata</taxon>
        <taxon>Sabellida</taxon>
        <taxon>Siboglinidae</taxon>
        <taxon>Ridgeia</taxon>
    </lineage>
</organism>
<dbReference type="GO" id="GO:0006689">
    <property type="term" value="P:ganglioside catabolic process"/>
    <property type="evidence" value="ECO:0007669"/>
    <property type="project" value="TreeGrafter"/>
</dbReference>
<comment type="similarity">
    <text evidence="2">Belongs to the glycosyl hydrolase 20 family.</text>
</comment>
<evidence type="ECO:0000313" key="7">
    <source>
        <dbReference type="EMBL" id="KAK2171641.1"/>
    </source>
</evidence>